<name>A0AAD9J772_9ANNE</name>
<comment type="caution">
    <text evidence="1">The sequence shown here is derived from an EMBL/GenBank/DDBJ whole genome shotgun (WGS) entry which is preliminary data.</text>
</comment>
<dbReference type="AlphaFoldDB" id="A0AAD9J772"/>
<dbReference type="Gene3D" id="2.120.10.30">
    <property type="entry name" value="TolB, C-terminal domain"/>
    <property type="match status" value="1"/>
</dbReference>
<protein>
    <submittedName>
        <fullName evidence="1">Uncharacterized protein</fullName>
    </submittedName>
</protein>
<dbReference type="SMART" id="SM00135">
    <property type="entry name" value="LY"/>
    <property type="match status" value="1"/>
</dbReference>
<dbReference type="InterPro" id="IPR050778">
    <property type="entry name" value="Cueball_EGF_LRP_Nidogen"/>
</dbReference>
<organism evidence="1 2">
    <name type="scientific">Paralvinella palmiformis</name>
    <dbReference type="NCBI Taxonomy" id="53620"/>
    <lineage>
        <taxon>Eukaryota</taxon>
        <taxon>Metazoa</taxon>
        <taxon>Spiralia</taxon>
        <taxon>Lophotrochozoa</taxon>
        <taxon>Annelida</taxon>
        <taxon>Polychaeta</taxon>
        <taxon>Sedentaria</taxon>
        <taxon>Canalipalpata</taxon>
        <taxon>Terebellida</taxon>
        <taxon>Terebelliformia</taxon>
        <taxon>Alvinellidae</taxon>
        <taxon>Paralvinella</taxon>
    </lineage>
</organism>
<reference evidence="1" key="1">
    <citation type="journal article" date="2023" name="Mol. Biol. Evol.">
        <title>Third-Generation Sequencing Reveals the Adaptive Role of the Epigenome in Three Deep-Sea Polychaetes.</title>
        <authorList>
            <person name="Perez M."/>
            <person name="Aroh O."/>
            <person name="Sun Y."/>
            <person name="Lan Y."/>
            <person name="Juniper S.K."/>
            <person name="Young C.R."/>
            <person name="Angers B."/>
            <person name="Qian P.Y."/>
        </authorList>
    </citation>
    <scope>NUCLEOTIDE SEQUENCE</scope>
    <source>
        <strain evidence="1">P08H-3</strain>
    </source>
</reference>
<accession>A0AAD9J772</accession>
<dbReference type="InterPro" id="IPR000033">
    <property type="entry name" value="LDLR_classB_rpt"/>
</dbReference>
<keyword evidence="2" id="KW-1185">Reference proteome</keyword>
<dbReference type="Proteomes" id="UP001208570">
    <property type="component" value="Unassembled WGS sequence"/>
</dbReference>
<dbReference type="InterPro" id="IPR011042">
    <property type="entry name" value="6-blade_b-propeller_TolB-like"/>
</dbReference>
<feature type="non-terminal residue" evidence="1">
    <location>
        <position position="101"/>
    </location>
</feature>
<dbReference type="EMBL" id="JAODUP010000555">
    <property type="protein sequence ID" value="KAK2147403.1"/>
    <property type="molecule type" value="Genomic_DNA"/>
</dbReference>
<proteinExistence type="predicted"/>
<dbReference type="PANTHER" id="PTHR46513">
    <property type="entry name" value="VITELLOGENIN RECEPTOR-LIKE PROTEIN-RELATED-RELATED"/>
    <property type="match status" value="1"/>
</dbReference>
<dbReference type="SUPFAM" id="SSF63825">
    <property type="entry name" value="YWTD domain"/>
    <property type="match status" value="1"/>
</dbReference>
<sequence length="101" mass="11322">MGFQTGRDGTSCLTEPWYDNFLLFADTFQKQIYQMSTLTGQFKAIALSGHDNPISVDYDPEQGHIYWSDVAAKVLKRALLNGSEEEIVKLMSSSEYSSVCV</sequence>
<dbReference type="PANTHER" id="PTHR46513:SF44">
    <property type="entry name" value="LDL RECEPTOR RELATED PROTEIN 4"/>
    <property type="match status" value="1"/>
</dbReference>
<evidence type="ECO:0000313" key="2">
    <source>
        <dbReference type="Proteomes" id="UP001208570"/>
    </source>
</evidence>
<gene>
    <name evidence="1" type="ORF">LSH36_555g03045</name>
</gene>
<evidence type="ECO:0000313" key="1">
    <source>
        <dbReference type="EMBL" id="KAK2147403.1"/>
    </source>
</evidence>